<dbReference type="PANTHER" id="PTHR42978:SF3">
    <property type="entry name" value="BLR3078 PROTEIN"/>
    <property type="match status" value="1"/>
</dbReference>
<comment type="caution">
    <text evidence="6">The sequence shown here is derived from an EMBL/GenBank/DDBJ whole genome shotgun (WGS) entry which is preliminary data.</text>
</comment>
<name>A0ABP5RLD8_9ACTN</name>
<accession>A0ABP5RLD8</accession>
<dbReference type="SMART" id="SM00849">
    <property type="entry name" value="Lactamase_B"/>
    <property type="match status" value="1"/>
</dbReference>
<keyword evidence="7" id="KW-1185">Reference proteome</keyword>
<evidence type="ECO:0000259" key="5">
    <source>
        <dbReference type="SMART" id="SM00849"/>
    </source>
</evidence>
<keyword evidence="2" id="KW-0479">Metal-binding</keyword>
<dbReference type="Gene3D" id="3.60.15.10">
    <property type="entry name" value="Ribonuclease Z/Hydroxyacylglutathione hydrolase-like"/>
    <property type="match status" value="1"/>
</dbReference>
<keyword evidence="4" id="KW-0862">Zinc</keyword>
<comment type="similarity">
    <text evidence="1">Belongs to the metallo-beta-lactamase superfamily.</text>
</comment>
<dbReference type="InterPro" id="IPR036866">
    <property type="entry name" value="RibonucZ/Hydroxyglut_hydro"/>
</dbReference>
<dbReference type="CDD" id="cd07742">
    <property type="entry name" value="metallo-hydrolase-like_MBL-fold"/>
    <property type="match status" value="1"/>
</dbReference>
<reference evidence="7" key="1">
    <citation type="journal article" date="2019" name="Int. J. Syst. Evol. Microbiol.">
        <title>The Global Catalogue of Microorganisms (GCM) 10K type strain sequencing project: providing services to taxonomists for standard genome sequencing and annotation.</title>
        <authorList>
            <consortium name="The Broad Institute Genomics Platform"/>
            <consortium name="The Broad Institute Genome Sequencing Center for Infectious Disease"/>
            <person name="Wu L."/>
            <person name="Ma J."/>
        </authorList>
    </citation>
    <scope>NUCLEOTIDE SEQUENCE [LARGE SCALE GENOMIC DNA]</scope>
    <source>
        <strain evidence="7">JCM 7356</strain>
    </source>
</reference>
<protein>
    <submittedName>
        <fullName evidence="6">MBL fold metallo-hydrolase</fullName>
    </submittedName>
</protein>
<dbReference type="PANTHER" id="PTHR42978">
    <property type="entry name" value="QUORUM-QUENCHING LACTONASE YTNP-RELATED-RELATED"/>
    <property type="match status" value="1"/>
</dbReference>
<dbReference type="Proteomes" id="UP001500305">
    <property type="component" value="Unassembled WGS sequence"/>
</dbReference>
<dbReference type="SUPFAM" id="SSF56281">
    <property type="entry name" value="Metallo-hydrolase/oxidoreductase"/>
    <property type="match status" value="1"/>
</dbReference>
<organism evidence="6 7">
    <name type="scientific">Kitasatospora cystarginea</name>
    <dbReference type="NCBI Taxonomy" id="58350"/>
    <lineage>
        <taxon>Bacteria</taxon>
        <taxon>Bacillati</taxon>
        <taxon>Actinomycetota</taxon>
        <taxon>Actinomycetes</taxon>
        <taxon>Kitasatosporales</taxon>
        <taxon>Streptomycetaceae</taxon>
        <taxon>Kitasatospora</taxon>
    </lineage>
</organism>
<evidence type="ECO:0000256" key="3">
    <source>
        <dbReference type="ARBA" id="ARBA00022801"/>
    </source>
</evidence>
<evidence type="ECO:0000313" key="6">
    <source>
        <dbReference type="EMBL" id="GAA2266165.1"/>
    </source>
</evidence>
<evidence type="ECO:0000256" key="2">
    <source>
        <dbReference type="ARBA" id="ARBA00022723"/>
    </source>
</evidence>
<gene>
    <name evidence="6" type="ORF">GCM10010430_58950</name>
</gene>
<dbReference type="EMBL" id="BAAATR010000033">
    <property type="protein sequence ID" value="GAA2266165.1"/>
    <property type="molecule type" value="Genomic_DNA"/>
</dbReference>
<dbReference type="InterPro" id="IPR051013">
    <property type="entry name" value="MBL_superfamily_lactonases"/>
</dbReference>
<evidence type="ECO:0000256" key="4">
    <source>
        <dbReference type="ARBA" id="ARBA00022833"/>
    </source>
</evidence>
<feature type="domain" description="Metallo-beta-lactamase" evidence="5">
    <location>
        <begin position="21"/>
        <end position="252"/>
    </location>
</feature>
<evidence type="ECO:0000256" key="1">
    <source>
        <dbReference type="ARBA" id="ARBA00007749"/>
    </source>
</evidence>
<dbReference type="InterPro" id="IPR001279">
    <property type="entry name" value="Metallo-B-lactamas"/>
</dbReference>
<proteinExistence type="inferred from homology"/>
<evidence type="ECO:0000313" key="7">
    <source>
        <dbReference type="Proteomes" id="UP001500305"/>
    </source>
</evidence>
<dbReference type="Pfam" id="PF00753">
    <property type="entry name" value="Lactamase_B"/>
    <property type="match status" value="1"/>
</dbReference>
<sequence>MCPFGGRFLLGTGGPLTGRMVTHCLLVESADGLVLVDTGFGTEDVADPARLGRRFRLVSRPRLTLARTALHQIRTLGYRPEDVRHIVLTHLDLDHAGGLADFPHAEVHVLADELRAARTLATRGERDRYRPAQWAHGPKWVEHQADGESWCGFEAVGPLTGSVPEILLVPLPGHTRGHCGVAVKRGGGWLLHCGDSYFWHEELDPADPRCPPGLAAFERQVAFDDRARRNNQERLRELRRTHGGEIELFCSHDAVEFVRARGTGPVR</sequence>
<keyword evidence="3" id="KW-0378">Hydrolase</keyword>